<dbReference type="AlphaFoldDB" id="A0A7T0DXQ1"/>
<protein>
    <submittedName>
        <fullName evidence="2">Uncharacterized protein</fullName>
    </submittedName>
</protein>
<gene>
    <name evidence="2" type="ORF">IDM36_04525</name>
</gene>
<accession>A0A7T0DXQ1</accession>
<sequence>MKKEEEPITSFIWNGATVRVYTQIVKLAGTTLQRHLLPPNLRKAVNEEVAKAGNLPEDSPRRIQQSQRRVRDAESAHYGVSARAVQRKQR</sequence>
<feature type="region of interest" description="Disordered" evidence="1">
    <location>
        <begin position="50"/>
        <end position="90"/>
    </location>
</feature>
<dbReference type="EMBL" id="CP061801">
    <property type="protein sequence ID" value="QPK01410.1"/>
    <property type="molecule type" value="Genomic_DNA"/>
</dbReference>
<evidence type="ECO:0000313" key="2">
    <source>
        <dbReference type="EMBL" id="QPK01410.1"/>
    </source>
</evidence>
<reference evidence="2" key="1">
    <citation type="submission" date="2020-09" db="EMBL/GenBank/DDBJ databases">
        <title>First Report of a novel Colistin-Resistant species of Enterobacter cloacae complex Producing MCR-5 isolated from hospital sewage water.</title>
        <authorList>
            <person name="Zhou K."/>
        </authorList>
    </citation>
    <scope>NUCLEOTIDE SEQUENCE [LARGE SCALE GENOMIC DNA]</scope>
    <source>
        <strain evidence="2">HSW1412</strain>
    </source>
</reference>
<proteinExistence type="predicted"/>
<name>A0A7T0DXQ1_9ENTR</name>
<organism evidence="2">
    <name type="scientific">Enterobacter mori</name>
    <dbReference type="NCBI Taxonomy" id="539813"/>
    <lineage>
        <taxon>Bacteria</taxon>
        <taxon>Pseudomonadati</taxon>
        <taxon>Pseudomonadota</taxon>
        <taxon>Gammaproteobacteria</taxon>
        <taxon>Enterobacterales</taxon>
        <taxon>Enterobacteriaceae</taxon>
        <taxon>Enterobacter</taxon>
    </lineage>
</organism>
<evidence type="ECO:0000256" key="1">
    <source>
        <dbReference type="SAM" id="MobiDB-lite"/>
    </source>
</evidence>